<dbReference type="OrthoDB" id="10029326at2759"/>
<protein>
    <recommendedName>
        <fullName evidence="6">FAD-binding domain-containing protein</fullName>
    </recommendedName>
</protein>
<organism evidence="7 8">
    <name type="scientific">Aspergillus glaucus CBS 516.65</name>
    <dbReference type="NCBI Taxonomy" id="1160497"/>
    <lineage>
        <taxon>Eukaryota</taxon>
        <taxon>Fungi</taxon>
        <taxon>Dikarya</taxon>
        <taxon>Ascomycota</taxon>
        <taxon>Pezizomycotina</taxon>
        <taxon>Eurotiomycetes</taxon>
        <taxon>Eurotiomycetidae</taxon>
        <taxon>Eurotiales</taxon>
        <taxon>Aspergillaceae</taxon>
        <taxon>Aspergillus</taxon>
        <taxon>Aspergillus subgen. Aspergillus</taxon>
    </lineage>
</organism>
<dbReference type="PANTHER" id="PTHR47356:SF2">
    <property type="entry name" value="FAD-BINDING DOMAIN-CONTAINING PROTEIN-RELATED"/>
    <property type="match status" value="1"/>
</dbReference>
<keyword evidence="3" id="KW-0274">FAD</keyword>
<dbReference type="VEuPathDB" id="FungiDB:ASPGLDRAFT_30754"/>
<keyword evidence="8" id="KW-1185">Reference proteome</keyword>
<evidence type="ECO:0000259" key="6">
    <source>
        <dbReference type="Pfam" id="PF01494"/>
    </source>
</evidence>
<dbReference type="Pfam" id="PF01494">
    <property type="entry name" value="FAD_binding_3"/>
    <property type="match status" value="2"/>
</dbReference>
<keyword evidence="4" id="KW-0560">Oxidoreductase</keyword>
<gene>
    <name evidence="7" type="ORF">ASPGLDRAFT_30754</name>
</gene>
<feature type="domain" description="FAD-binding" evidence="6">
    <location>
        <begin position="4"/>
        <end position="169"/>
    </location>
</feature>
<dbReference type="Gene3D" id="3.50.50.60">
    <property type="entry name" value="FAD/NAD(P)-binding domain"/>
    <property type="match status" value="1"/>
</dbReference>
<dbReference type="GO" id="GO:0071949">
    <property type="term" value="F:FAD binding"/>
    <property type="evidence" value="ECO:0007669"/>
    <property type="project" value="InterPro"/>
</dbReference>
<dbReference type="InterPro" id="IPR050562">
    <property type="entry name" value="FAD_mOase_fung"/>
</dbReference>
<comment type="similarity">
    <text evidence="1">Belongs to the paxM FAD-dependent monooxygenase family.</text>
</comment>
<feature type="transmembrane region" description="Helical" evidence="5">
    <location>
        <begin position="446"/>
        <end position="466"/>
    </location>
</feature>
<sequence>MSFKIIIIGGSVAGLTLANILERYGIEYVLLEKYRCIAPQLGASLGLLPYGSQVLDQLGVNEAVQAMCERVESMHYYDSDGVKLGGHDTFGEMLLKLTGYQFNFLDRRELVQALYDNLQDKSKVHVSKGLLNIDHLDTGVTVTAEDGTTFAGDILVGADGVHSQTRKEMWRIADSEVPDYGTQQMAKSMTCSYKCMFGISDRPEGVPDGRGYKTYHKNRSYLYQAGRGGKLYFFAFSKNPEVTIDKDILRYTAEDEKALVDVQRDDALFPGLTFGDLYRKHRAAVLVPLQEYVLEKCFYRRVVLIGDSFHKMNPLTGQGGNSAIEDAALLGDLLKEALDNSPRPANETIHAKLAYFQEERKPRTKILVDGAHALQRLEALENPFLEFLQKKVIAKTEVDQLAAVMAATHCPGHTLKYLPKPSREGVVARDVEVVARPRDRSSVATAFWIILVLLVAGVSIVLGQSVSMGTATVLRDSLLDYTLVTAMGINALWTIESHRPGLAGEYLCSPIPYILASTAFGWHLITPIYFAIYIHLSQSRPFYYPNPRAIDLRAAEFLPTGLLITYIVLALLVLQNTAPIEIRGWILSLVQLGLPILVSLGQRMSTREPPSSNFAEALYGTRDMPYLCRFYNLGIFATSTFHIVIASRVFPHISDAGVLKEMVLSSEGVQLGCLIAAILIWCIFTIWDLRRTNVLQTPLFLAVLAVLLGSACFGPAATLIGLWEWREGALERSRARK</sequence>
<dbReference type="PANTHER" id="PTHR47356">
    <property type="entry name" value="FAD-DEPENDENT MONOOXYGENASE ASQG-RELATED"/>
    <property type="match status" value="1"/>
</dbReference>
<evidence type="ECO:0000256" key="5">
    <source>
        <dbReference type="SAM" id="Phobius"/>
    </source>
</evidence>
<reference evidence="8" key="1">
    <citation type="journal article" date="2017" name="Genome Biol.">
        <title>Comparative genomics reveals high biological diversity and specific adaptations in the industrially and medically important fungal genus Aspergillus.</title>
        <authorList>
            <person name="de Vries R.P."/>
            <person name="Riley R."/>
            <person name="Wiebenga A."/>
            <person name="Aguilar-Osorio G."/>
            <person name="Amillis S."/>
            <person name="Uchima C.A."/>
            <person name="Anderluh G."/>
            <person name="Asadollahi M."/>
            <person name="Askin M."/>
            <person name="Barry K."/>
            <person name="Battaglia E."/>
            <person name="Bayram O."/>
            <person name="Benocci T."/>
            <person name="Braus-Stromeyer S.A."/>
            <person name="Caldana C."/>
            <person name="Canovas D."/>
            <person name="Cerqueira G.C."/>
            <person name="Chen F."/>
            <person name="Chen W."/>
            <person name="Choi C."/>
            <person name="Clum A."/>
            <person name="Dos Santos R.A."/>
            <person name="Damasio A.R."/>
            <person name="Diallinas G."/>
            <person name="Emri T."/>
            <person name="Fekete E."/>
            <person name="Flipphi M."/>
            <person name="Freyberg S."/>
            <person name="Gallo A."/>
            <person name="Gournas C."/>
            <person name="Habgood R."/>
            <person name="Hainaut M."/>
            <person name="Harispe M.L."/>
            <person name="Henrissat B."/>
            <person name="Hilden K.S."/>
            <person name="Hope R."/>
            <person name="Hossain A."/>
            <person name="Karabika E."/>
            <person name="Karaffa L."/>
            <person name="Karanyi Z."/>
            <person name="Krasevec N."/>
            <person name="Kuo A."/>
            <person name="Kusch H."/>
            <person name="LaButti K."/>
            <person name="Lagendijk E.L."/>
            <person name="Lapidus A."/>
            <person name="Levasseur A."/>
            <person name="Lindquist E."/>
            <person name="Lipzen A."/>
            <person name="Logrieco A.F."/>
            <person name="MacCabe A."/>
            <person name="Maekelae M.R."/>
            <person name="Malavazi I."/>
            <person name="Melin P."/>
            <person name="Meyer V."/>
            <person name="Mielnichuk N."/>
            <person name="Miskei M."/>
            <person name="Molnar A.P."/>
            <person name="Mule G."/>
            <person name="Ngan C.Y."/>
            <person name="Orejas M."/>
            <person name="Orosz E."/>
            <person name="Ouedraogo J.P."/>
            <person name="Overkamp K.M."/>
            <person name="Park H.-S."/>
            <person name="Perrone G."/>
            <person name="Piumi F."/>
            <person name="Punt P.J."/>
            <person name="Ram A.F."/>
            <person name="Ramon A."/>
            <person name="Rauscher S."/>
            <person name="Record E."/>
            <person name="Riano-Pachon D.M."/>
            <person name="Robert V."/>
            <person name="Roehrig J."/>
            <person name="Ruller R."/>
            <person name="Salamov A."/>
            <person name="Salih N.S."/>
            <person name="Samson R.A."/>
            <person name="Sandor E."/>
            <person name="Sanguinetti M."/>
            <person name="Schuetze T."/>
            <person name="Sepcic K."/>
            <person name="Shelest E."/>
            <person name="Sherlock G."/>
            <person name="Sophianopoulou V."/>
            <person name="Squina F.M."/>
            <person name="Sun H."/>
            <person name="Susca A."/>
            <person name="Todd R.B."/>
            <person name="Tsang A."/>
            <person name="Unkles S.E."/>
            <person name="van de Wiele N."/>
            <person name="van Rossen-Uffink D."/>
            <person name="Oliveira J.V."/>
            <person name="Vesth T.C."/>
            <person name="Visser J."/>
            <person name="Yu J.-H."/>
            <person name="Zhou M."/>
            <person name="Andersen M.R."/>
            <person name="Archer D.B."/>
            <person name="Baker S.E."/>
            <person name="Benoit I."/>
            <person name="Brakhage A.A."/>
            <person name="Braus G.H."/>
            <person name="Fischer R."/>
            <person name="Frisvad J.C."/>
            <person name="Goldman G.H."/>
            <person name="Houbraken J."/>
            <person name="Oakley B."/>
            <person name="Pocsi I."/>
            <person name="Scazzocchio C."/>
            <person name="Seiboth B."/>
            <person name="vanKuyk P.A."/>
            <person name="Wortman J."/>
            <person name="Dyer P.S."/>
            <person name="Grigoriev I.V."/>
        </authorList>
    </citation>
    <scope>NUCLEOTIDE SEQUENCE [LARGE SCALE GENOMIC DNA]</scope>
    <source>
        <strain evidence="8">CBS 516.65</strain>
    </source>
</reference>
<evidence type="ECO:0000256" key="2">
    <source>
        <dbReference type="ARBA" id="ARBA00022630"/>
    </source>
</evidence>
<evidence type="ECO:0000313" key="7">
    <source>
        <dbReference type="EMBL" id="OJJ89018.1"/>
    </source>
</evidence>
<keyword evidence="2" id="KW-0285">Flavoprotein</keyword>
<evidence type="ECO:0000256" key="1">
    <source>
        <dbReference type="ARBA" id="ARBA00007992"/>
    </source>
</evidence>
<feature type="transmembrane region" description="Helical" evidence="5">
    <location>
        <begin position="478"/>
        <end position="495"/>
    </location>
</feature>
<feature type="domain" description="FAD-binding" evidence="6">
    <location>
        <begin position="286"/>
        <end position="368"/>
    </location>
</feature>
<evidence type="ECO:0000256" key="4">
    <source>
        <dbReference type="ARBA" id="ARBA00023002"/>
    </source>
</evidence>
<dbReference type="AlphaFoldDB" id="A0A1L9VYL3"/>
<dbReference type="PRINTS" id="PR00420">
    <property type="entry name" value="RNGMNOXGNASE"/>
</dbReference>
<dbReference type="STRING" id="1160497.A0A1L9VYL3"/>
<dbReference type="Proteomes" id="UP000184300">
    <property type="component" value="Unassembled WGS sequence"/>
</dbReference>
<dbReference type="GeneID" id="34460236"/>
<keyword evidence="5" id="KW-1133">Transmembrane helix</keyword>
<dbReference type="GO" id="GO:0004497">
    <property type="term" value="F:monooxygenase activity"/>
    <property type="evidence" value="ECO:0007669"/>
    <property type="project" value="InterPro"/>
</dbReference>
<dbReference type="RefSeq" id="XP_022405680.1">
    <property type="nucleotide sequence ID" value="XM_022543975.1"/>
</dbReference>
<keyword evidence="5" id="KW-0472">Membrane</keyword>
<evidence type="ECO:0000313" key="8">
    <source>
        <dbReference type="Proteomes" id="UP000184300"/>
    </source>
</evidence>
<accession>A0A1L9VYL3</accession>
<feature type="transmembrane region" description="Helical" evidence="5">
    <location>
        <begin position="582"/>
        <end position="601"/>
    </location>
</feature>
<feature type="transmembrane region" description="Helical" evidence="5">
    <location>
        <begin position="669"/>
        <end position="687"/>
    </location>
</feature>
<feature type="transmembrane region" description="Helical" evidence="5">
    <location>
        <begin position="630"/>
        <end position="649"/>
    </location>
</feature>
<dbReference type="EMBL" id="KV878888">
    <property type="protein sequence ID" value="OJJ89018.1"/>
    <property type="molecule type" value="Genomic_DNA"/>
</dbReference>
<name>A0A1L9VYL3_ASPGL</name>
<dbReference type="InterPro" id="IPR036188">
    <property type="entry name" value="FAD/NAD-bd_sf"/>
</dbReference>
<evidence type="ECO:0000256" key="3">
    <source>
        <dbReference type="ARBA" id="ARBA00022827"/>
    </source>
</evidence>
<feature type="transmembrane region" description="Helical" evidence="5">
    <location>
        <begin position="515"/>
        <end position="536"/>
    </location>
</feature>
<dbReference type="SUPFAM" id="SSF51905">
    <property type="entry name" value="FAD/NAD(P)-binding domain"/>
    <property type="match status" value="1"/>
</dbReference>
<dbReference type="InterPro" id="IPR002938">
    <property type="entry name" value="FAD-bd"/>
</dbReference>
<feature type="transmembrane region" description="Helical" evidence="5">
    <location>
        <begin position="699"/>
        <end position="723"/>
    </location>
</feature>
<proteinExistence type="inferred from homology"/>
<feature type="transmembrane region" description="Helical" evidence="5">
    <location>
        <begin position="557"/>
        <end position="576"/>
    </location>
</feature>
<keyword evidence="5" id="KW-0812">Transmembrane</keyword>